<dbReference type="InterPro" id="IPR012944">
    <property type="entry name" value="SusD_RagB_dom"/>
</dbReference>
<keyword evidence="5" id="KW-0998">Cell outer membrane</keyword>
<organism evidence="9 10">
    <name type="scientific">Chitinophaga caeni</name>
    <dbReference type="NCBI Taxonomy" id="2029983"/>
    <lineage>
        <taxon>Bacteria</taxon>
        <taxon>Pseudomonadati</taxon>
        <taxon>Bacteroidota</taxon>
        <taxon>Chitinophagia</taxon>
        <taxon>Chitinophagales</taxon>
        <taxon>Chitinophagaceae</taxon>
        <taxon>Chitinophaga</taxon>
    </lineage>
</organism>
<protein>
    <submittedName>
        <fullName evidence="9">RagB/SusD family nutrient uptake outer membrane protein</fullName>
    </submittedName>
</protein>
<dbReference type="SMART" id="SM00028">
    <property type="entry name" value="TPR"/>
    <property type="match status" value="2"/>
</dbReference>
<dbReference type="SUPFAM" id="SSF48452">
    <property type="entry name" value="TPR-like"/>
    <property type="match status" value="1"/>
</dbReference>
<keyword evidence="6" id="KW-0802">TPR repeat</keyword>
<evidence type="ECO:0000313" key="9">
    <source>
        <dbReference type="EMBL" id="ATL48874.1"/>
    </source>
</evidence>
<accession>A0A291QYD4</accession>
<dbReference type="PROSITE" id="PS50005">
    <property type="entry name" value="TPR"/>
    <property type="match status" value="1"/>
</dbReference>
<dbReference type="RefSeq" id="WP_098195245.1">
    <property type="nucleotide sequence ID" value="NZ_CP023777.1"/>
</dbReference>
<dbReference type="Pfam" id="PF07980">
    <property type="entry name" value="SusD_RagB"/>
    <property type="match status" value="1"/>
</dbReference>
<dbReference type="Proteomes" id="UP000220133">
    <property type="component" value="Chromosome"/>
</dbReference>
<dbReference type="OrthoDB" id="697229at2"/>
<dbReference type="KEGG" id="cbae:COR50_17825"/>
<comment type="similarity">
    <text evidence="2">Belongs to the SusD family.</text>
</comment>
<feature type="domain" description="RagB/SusD" evidence="7">
    <location>
        <begin position="366"/>
        <end position="482"/>
    </location>
</feature>
<feature type="domain" description="SusD-like N-terminal" evidence="8">
    <location>
        <begin position="22"/>
        <end position="230"/>
    </location>
</feature>
<dbReference type="AlphaFoldDB" id="A0A291QYD4"/>
<keyword evidence="10" id="KW-1185">Reference proteome</keyword>
<dbReference type="InterPro" id="IPR019734">
    <property type="entry name" value="TPR_rpt"/>
</dbReference>
<feature type="repeat" description="TPR" evidence="6">
    <location>
        <begin position="219"/>
        <end position="252"/>
    </location>
</feature>
<comment type="subcellular location">
    <subcellularLocation>
        <location evidence="1">Cell outer membrane</location>
    </subcellularLocation>
</comment>
<dbReference type="Gene3D" id="1.25.40.390">
    <property type="match status" value="1"/>
</dbReference>
<evidence type="ECO:0000259" key="7">
    <source>
        <dbReference type="Pfam" id="PF07980"/>
    </source>
</evidence>
<evidence type="ECO:0000256" key="3">
    <source>
        <dbReference type="ARBA" id="ARBA00022729"/>
    </source>
</evidence>
<dbReference type="PROSITE" id="PS51257">
    <property type="entry name" value="PROKAR_LIPOPROTEIN"/>
    <property type="match status" value="1"/>
</dbReference>
<evidence type="ECO:0000313" key="10">
    <source>
        <dbReference type="Proteomes" id="UP000220133"/>
    </source>
</evidence>
<dbReference type="EMBL" id="CP023777">
    <property type="protein sequence ID" value="ATL48874.1"/>
    <property type="molecule type" value="Genomic_DNA"/>
</dbReference>
<sequence>MRKIFIPIYIIIISCGIVSCDKFLDVKPKGYTIPQFYEDYAKLMNNMDLVRVSAAYPNYITDDVRAGDIGDPSKSANWNLLADYKKYLYKFENGAVFLPGVSDPLWEPAYSHIYTYNIIINNIMDVPDATDDEKKALRAEALVGRALEYLLLVNAYANHYDPQTADKDLGVPLVLSEDINAKYKRNTVAEVYALIKNDLEEGLADLPTQPKNIFRPSKSVGYAFLGRMYLYMGNYAEALKNAKSALELNSSLLDYKLYTNKEGVTFGRVCLAADNTVRFPNPELSDESIWVKFGSSRSSSVNAEVYVSDDLLNIFSTDLPSGAIDKRRQLFYCDGYSKFSSRTVLFPGKVLYAPYVDFNLALSTPELYLVAAECEARVGDKDKAINYVNSLRDYRIENNQPLMAANKEQALDIVLRERRREFCFVGCTRLIDLKRLNRESRYAKDITHTTDGENYTLPANDQRYILPVPPKVLEFNPNIPQYER</sequence>
<evidence type="ECO:0000256" key="6">
    <source>
        <dbReference type="PROSITE-ProRule" id="PRU00339"/>
    </source>
</evidence>
<dbReference type="InterPro" id="IPR033985">
    <property type="entry name" value="SusD-like_N"/>
</dbReference>
<evidence type="ECO:0000256" key="1">
    <source>
        <dbReference type="ARBA" id="ARBA00004442"/>
    </source>
</evidence>
<gene>
    <name evidence="9" type="ORF">COR50_17825</name>
</gene>
<dbReference type="GO" id="GO:0009279">
    <property type="term" value="C:cell outer membrane"/>
    <property type="evidence" value="ECO:0007669"/>
    <property type="project" value="UniProtKB-SubCell"/>
</dbReference>
<dbReference type="Pfam" id="PF14322">
    <property type="entry name" value="SusD-like_3"/>
    <property type="match status" value="1"/>
</dbReference>
<evidence type="ECO:0000256" key="5">
    <source>
        <dbReference type="ARBA" id="ARBA00023237"/>
    </source>
</evidence>
<dbReference type="InterPro" id="IPR011990">
    <property type="entry name" value="TPR-like_helical_dom_sf"/>
</dbReference>
<reference evidence="9 10" key="1">
    <citation type="submission" date="2017-10" db="EMBL/GenBank/DDBJ databases">
        <title>Paenichitinophaga pekingensis gen. nov., sp. nov., isolated from activated sludge.</title>
        <authorList>
            <person name="Jin D."/>
            <person name="Kong X."/>
            <person name="Deng Y."/>
            <person name="Bai Z."/>
        </authorList>
    </citation>
    <scope>NUCLEOTIDE SEQUENCE [LARGE SCALE GENOMIC DNA]</scope>
    <source>
        <strain evidence="9 10">13</strain>
    </source>
</reference>
<evidence type="ECO:0000256" key="4">
    <source>
        <dbReference type="ARBA" id="ARBA00023136"/>
    </source>
</evidence>
<keyword evidence="4" id="KW-0472">Membrane</keyword>
<keyword evidence="3" id="KW-0732">Signal</keyword>
<evidence type="ECO:0000259" key="8">
    <source>
        <dbReference type="Pfam" id="PF14322"/>
    </source>
</evidence>
<name>A0A291QYD4_9BACT</name>
<evidence type="ECO:0000256" key="2">
    <source>
        <dbReference type="ARBA" id="ARBA00006275"/>
    </source>
</evidence>
<proteinExistence type="inferred from homology"/>